<dbReference type="STRING" id="1835702.A0A1F5LXF5"/>
<dbReference type="InterPro" id="IPR036188">
    <property type="entry name" value="FAD/NAD-bd_sf"/>
</dbReference>
<dbReference type="Proteomes" id="UP000177622">
    <property type="component" value="Unassembled WGS sequence"/>
</dbReference>
<feature type="domain" description="FAD-dependent oxidoreductase 2 FAD-binding" evidence="6">
    <location>
        <begin position="11"/>
        <end position="41"/>
    </location>
</feature>
<evidence type="ECO:0000256" key="4">
    <source>
        <dbReference type="ARBA" id="ARBA00023002"/>
    </source>
</evidence>
<evidence type="ECO:0000259" key="6">
    <source>
        <dbReference type="Pfam" id="PF00890"/>
    </source>
</evidence>
<evidence type="ECO:0000259" key="7">
    <source>
        <dbReference type="Pfam" id="PF01494"/>
    </source>
</evidence>
<dbReference type="GO" id="GO:0071949">
    <property type="term" value="F:FAD binding"/>
    <property type="evidence" value="ECO:0007669"/>
    <property type="project" value="InterPro"/>
</dbReference>
<dbReference type="Pfam" id="PF00890">
    <property type="entry name" value="FAD_binding_2"/>
    <property type="match status" value="1"/>
</dbReference>
<evidence type="ECO:0000256" key="2">
    <source>
        <dbReference type="ARBA" id="ARBA00022630"/>
    </source>
</evidence>
<keyword evidence="9" id="KW-1185">Reference proteome</keyword>
<dbReference type="GO" id="GO:0004497">
    <property type="term" value="F:monooxygenase activity"/>
    <property type="evidence" value="ECO:0007669"/>
    <property type="project" value="UniProtKB-KW"/>
</dbReference>
<evidence type="ECO:0000256" key="1">
    <source>
        <dbReference type="ARBA" id="ARBA00007992"/>
    </source>
</evidence>
<dbReference type="Pfam" id="PF01494">
    <property type="entry name" value="FAD_binding_3"/>
    <property type="match status" value="1"/>
</dbReference>
<dbReference type="RefSeq" id="XP_022493119.1">
    <property type="nucleotide sequence ID" value="XM_022626518.1"/>
</dbReference>
<keyword evidence="2" id="KW-0285">Flavoprotein</keyword>
<evidence type="ECO:0000256" key="5">
    <source>
        <dbReference type="ARBA" id="ARBA00023033"/>
    </source>
</evidence>
<protein>
    <recommendedName>
        <fullName evidence="10">FAD-binding domain-containing protein</fullName>
    </recommendedName>
</protein>
<dbReference type="PANTHER" id="PTHR13789">
    <property type="entry name" value="MONOOXYGENASE"/>
    <property type="match status" value="1"/>
</dbReference>
<dbReference type="GeneID" id="34571252"/>
<evidence type="ECO:0000256" key="3">
    <source>
        <dbReference type="ARBA" id="ARBA00022827"/>
    </source>
</evidence>
<dbReference type="InterPro" id="IPR003953">
    <property type="entry name" value="FAD-dep_OxRdtase_2_FAD-bd"/>
</dbReference>
<feature type="domain" description="FAD-binding" evidence="7">
    <location>
        <begin position="153"/>
        <end position="354"/>
    </location>
</feature>
<organism evidence="8 9">
    <name type="scientific">Penicillium arizonense</name>
    <dbReference type="NCBI Taxonomy" id="1835702"/>
    <lineage>
        <taxon>Eukaryota</taxon>
        <taxon>Fungi</taxon>
        <taxon>Dikarya</taxon>
        <taxon>Ascomycota</taxon>
        <taxon>Pezizomycotina</taxon>
        <taxon>Eurotiomycetes</taxon>
        <taxon>Eurotiomycetidae</taxon>
        <taxon>Eurotiales</taxon>
        <taxon>Aspergillaceae</taxon>
        <taxon>Penicillium</taxon>
    </lineage>
</organism>
<evidence type="ECO:0000313" key="9">
    <source>
        <dbReference type="Proteomes" id="UP000177622"/>
    </source>
</evidence>
<reference evidence="8 9" key="1">
    <citation type="journal article" date="2016" name="Sci. Rep.">
        <title>Penicillium arizonense, a new, genome sequenced fungal species, reveals a high chemical diversity in secreted metabolites.</title>
        <authorList>
            <person name="Grijseels S."/>
            <person name="Nielsen J.C."/>
            <person name="Randelovic M."/>
            <person name="Nielsen J."/>
            <person name="Nielsen K.F."/>
            <person name="Workman M."/>
            <person name="Frisvad J.C."/>
        </authorList>
    </citation>
    <scope>NUCLEOTIDE SEQUENCE [LARGE SCALE GENOMIC DNA]</scope>
    <source>
        <strain evidence="8 9">CBS 141311</strain>
    </source>
</reference>
<keyword evidence="4" id="KW-0560">Oxidoreductase</keyword>
<sequence>MTKETPTGITVIIVGLGIAGLTAAIECHRQGHKVIGLEKKSTVYQLGNHLAERHGWSCLGDIIGLSENGLNVFSHWPTTNGSSIASTLASLGSELASVDIFSDAGELKYTIPFGADSPVAGQFLRRSDLVQVLYQYATTDLGLDLRYGVMVEEYWETATMAGVLLQGGERISGQCVIGADGAHSKARAIITGETPAESAAAVVETGGAMFRSTFDASAVATDPDAQWVLQGASTHDRHEIYFGKDVTILMGTIGQGKYDLTKATTNWVQTASPTPVLRYIQDWGVAKRLSAVIGKTPQGTCFNHSLITRKPLRTWVSRQARMIVIGDAAHQFLPHTGQGANQAIEDAAVLAICLRLASLSNDPSGCEEDGVPLALRVMEKLRQDLDQPSLLERILTSTSRHKRVSLVQQGSIEAQEVTLEADLDHGTSADRFNAISRPAWIHCHDCISHTHQEFHRAAEVLTKGDGNSNAYIPTNAPVDGGFHAEDDYILLGKGGGQGDVKQEIV</sequence>
<dbReference type="OrthoDB" id="16820at2759"/>
<dbReference type="Gene3D" id="3.50.50.60">
    <property type="entry name" value="FAD/NAD(P)-binding domain"/>
    <property type="match status" value="1"/>
</dbReference>
<dbReference type="PANTHER" id="PTHR13789:SF236">
    <property type="entry name" value="MONOOXYGENASE, PUTATIVE (AFU_ORTHOLOGUE AFUA_6G12060)-RELATED"/>
    <property type="match status" value="1"/>
</dbReference>
<proteinExistence type="inferred from homology"/>
<evidence type="ECO:0000313" key="8">
    <source>
        <dbReference type="EMBL" id="OGE57696.1"/>
    </source>
</evidence>
<accession>A0A1F5LXF5</accession>
<gene>
    <name evidence="8" type="ORF">PENARI_c001G05109</name>
</gene>
<dbReference type="SUPFAM" id="SSF51905">
    <property type="entry name" value="FAD/NAD(P)-binding domain"/>
    <property type="match status" value="1"/>
</dbReference>
<dbReference type="PRINTS" id="PR00420">
    <property type="entry name" value="RNGMNOXGNASE"/>
</dbReference>
<dbReference type="InterPro" id="IPR050493">
    <property type="entry name" value="FAD-dep_Monooxygenase_BioMet"/>
</dbReference>
<keyword evidence="5" id="KW-0503">Monooxygenase</keyword>
<name>A0A1F5LXF5_PENAI</name>
<comment type="similarity">
    <text evidence="1">Belongs to the paxM FAD-dependent monooxygenase family.</text>
</comment>
<dbReference type="AlphaFoldDB" id="A0A1F5LXF5"/>
<dbReference type="EMBL" id="LXJU01000001">
    <property type="protein sequence ID" value="OGE57696.1"/>
    <property type="molecule type" value="Genomic_DNA"/>
</dbReference>
<keyword evidence="3" id="KW-0274">FAD</keyword>
<comment type="caution">
    <text evidence="8">The sequence shown here is derived from an EMBL/GenBank/DDBJ whole genome shotgun (WGS) entry which is preliminary data.</text>
</comment>
<dbReference type="InterPro" id="IPR002938">
    <property type="entry name" value="FAD-bd"/>
</dbReference>
<evidence type="ECO:0008006" key="10">
    <source>
        <dbReference type="Google" id="ProtNLM"/>
    </source>
</evidence>